<dbReference type="OrthoDB" id="6555107at2"/>
<dbReference type="AlphaFoldDB" id="A0A0J6IAM9"/>
<evidence type="ECO:0000313" key="4">
    <source>
        <dbReference type="Proteomes" id="UP000441404"/>
    </source>
</evidence>
<gene>
    <name evidence="3" type="ORF">GHO39_00160</name>
    <name evidence="2" type="ORF">GHO40_09190</name>
</gene>
<sequence>MRLSNTSLRRKHVHLALLFGALASAASGLPTVANAADSDEWQFNGGPYLWGAGIRGHVGHKSTGTASVKSDFSDIARTVDMSLMFMGEARRGPYSVLADLMYIDTDTRSRLPTGSKLEVEGKTASGFLGGGYTVLGDDDYRVDVAGGVRVWYSSTTLTLHGGQASGHSGSDNATWADAMVGLRGRYAVSERFWLSSWGMVGAGQSREDWDLAALAGWEFTPGFSAVAGYRAMGVNYRNDGFVYDIVQKGPLLGISGRF</sequence>
<proteinExistence type="predicted"/>
<dbReference type="SUPFAM" id="SSF103515">
    <property type="entry name" value="Autotransporter"/>
    <property type="match status" value="1"/>
</dbReference>
<dbReference type="InterPro" id="IPR036709">
    <property type="entry name" value="Autotransporte_beta_dom_sf"/>
</dbReference>
<evidence type="ECO:0000313" key="2">
    <source>
        <dbReference type="EMBL" id="MQT46899.1"/>
    </source>
</evidence>
<dbReference type="EMBL" id="WIWI01000001">
    <property type="protein sequence ID" value="MQT87582.1"/>
    <property type="molecule type" value="Genomic_DNA"/>
</dbReference>
<accession>A0A0J6IAM9</accession>
<feature type="chain" id="PRO_5044054019" description="Outer membrane beta-barrel protein" evidence="1">
    <location>
        <begin position="36"/>
        <end position="258"/>
    </location>
</feature>
<dbReference type="RefSeq" id="WP_023102376.1">
    <property type="nucleotide sequence ID" value="NZ_JYLD01000001.1"/>
</dbReference>
<evidence type="ECO:0008006" key="6">
    <source>
        <dbReference type="Google" id="ProtNLM"/>
    </source>
</evidence>
<dbReference type="Proteomes" id="UP000441404">
    <property type="component" value="Unassembled WGS sequence"/>
</dbReference>
<dbReference type="STRING" id="1608996.TU84_02190"/>
<dbReference type="EMBL" id="WIWJ01000013">
    <property type="protein sequence ID" value="MQT46899.1"/>
    <property type="molecule type" value="Genomic_DNA"/>
</dbReference>
<protein>
    <recommendedName>
        <fullName evidence="6">Outer membrane beta-barrel protein</fullName>
    </recommendedName>
</protein>
<evidence type="ECO:0000313" key="3">
    <source>
        <dbReference type="EMBL" id="MQT87582.1"/>
    </source>
</evidence>
<evidence type="ECO:0000256" key="1">
    <source>
        <dbReference type="SAM" id="SignalP"/>
    </source>
</evidence>
<reference evidence="4 5" key="1">
    <citation type="submission" date="2019-10" db="EMBL/GenBank/DDBJ databases">
        <title>Evaluation of single-gene subtyping targets for Pseudomonas.</title>
        <authorList>
            <person name="Reichler S.J."/>
            <person name="Orsi R.H."/>
            <person name="Wiedmann M."/>
            <person name="Martin N.H."/>
            <person name="Murphy S.I."/>
        </authorList>
    </citation>
    <scope>NUCLEOTIDE SEQUENCE [LARGE SCALE GENOMIC DNA]</scope>
    <source>
        <strain evidence="3 5">FSL R10-3254</strain>
        <strain evidence="2 4">FSL R10-3257</strain>
    </source>
</reference>
<name>A0A0J6IAM9_9PSED</name>
<dbReference type="Proteomes" id="UP000489190">
    <property type="component" value="Unassembled WGS sequence"/>
</dbReference>
<evidence type="ECO:0000313" key="5">
    <source>
        <dbReference type="Proteomes" id="UP000489190"/>
    </source>
</evidence>
<comment type="caution">
    <text evidence="3">The sequence shown here is derived from an EMBL/GenBank/DDBJ whole genome shotgun (WGS) entry which is preliminary data.</text>
</comment>
<feature type="signal peptide" evidence="1">
    <location>
        <begin position="1"/>
        <end position="35"/>
    </location>
</feature>
<keyword evidence="1" id="KW-0732">Signal</keyword>
<organism evidence="3 5">
    <name type="scientific">Pseudomonas helleri</name>
    <dbReference type="NCBI Taxonomy" id="1608996"/>
    <lineage>
        <taxon>Bacteria</taxon>
        <taxon>Pseudomonadati</taxon>
        <taxon>Pseudomonadota</taxon>
        <taxon>Gammaproteobacteria</taxon>
        <taxon>Pseudomonadales</taxon>
        <taxon>Pseudomonadaceae</taxon>
        <taxon>Pseudomonas</taxon>
    </lineage>
</organism>